<name>A0ABW3M7F4_9PSEU</name>
<sequence length="64" mass="6908">MTASLDGLSVGDALGAQFFMVGRSIPDLMADRPPAGPWEWTDDTEMACGLVAELREHGTVDQDR</sequence>
<comment type="caution">
    <text evidence="1">The sequence shown here is derived from an EMBL/GenBank/DDBJ whole genome shotgun (WGS) entry which is preliminary data.</text>
</comment>
<evidence type="ECO:0000313" key="2">
    <source>
        <dbReference type="Proteomes" id="UP001597045"/>
    </source>
</evidence>
<reference evidence="2" key="1">
    <citation type="journal article" date="2019" name="Int. J. Syst. Evol. Microbiol.">
        <title>The Global Catalogue of Microorganisms (GCM) 10K type strain sequencing project: providing services to taxonomists for standard genome sequencing and annotation.</title>
        <authorList>
            <consortium name="The Broad Institute Genomics Platform"/>
            <consortium name="The Broad Institute Genome Sequencing Center for Infectious Disease"/>
            <person name="Wu L."/>
            <person name="Ma J."/>
        </authorList>
    </citation>
    <scope>NUCLEOTIDE SEQUENCE [LARGE SCALE GENOMIC DNA]</scope>
    <source>
        <strain evidence="2">JCM 31486</strain>
    </source>
</reference>
<dbReference type="EMBL" id="JBHTIS010000430">
    <property type="protein sequence ID" value="MFD1045847.1"/>
    <property type="molecule type" value="Genomic_DNA"/>
</dbReference>
<dbReference type="InterPro" id="IPR005502">
    <property type="entry name" value="Ribosyl_crysJ1"/>
</dbReference>
<keyword evidence="2" id="KW-1185">Reference proteome</keyword>
<accession>A0ABW3M7F4</accession>
<dbReference type="Proteomes" id="UP001597045">
    <property type="component" value="Unassembled WGS sequence"/>
</dbReference>
<proteinExistence type="predicted"/>
<feature type="non-terminal residue" evidence="1">
    <location>
        <position position="64"/>
    </location>
</feature>
<evidence type="ECO:0000313" key="1">
    <source>
        <dbReference type="EMBL" id="MFD1045847.1"/>
    </source>
</evidence>
<dbReference type="InterPro" id="IPR036705">
    <property type="entry name" value="Ribosyl_crysJ1_sf"/>
</dbReference>
<organism evidence="1 2">
    <name type="scientific">Kibdelosporangium lantanae</name>
    <dbReference type="NCBI Taxonomy" id="1497396"/>
    <lineage>
        <taxon>Bacteria</taxon>
        <taxon>Bacillati</taxon>
        <taxon>Actinomycetota</taxon>
        <taxon>Actinomycetes</taxon>
        <taxon>Pseudonocardiales</taxon>
        <taxon>Pseudonocardiaceae</taxon>
        <taxon>Kibdelosporangium</taxon>
    </lineage>
</organism>
<dbReference type="Gene3D" id="1.10.4080.10">
    <property type="entry name" value="ADP-ribosylation/Crystallin J1"/>
    <property type="match status" value="1"/>
</dbReference>
<gene>
    <name evidence="1" type="ORF">ACFQ1S_09875</name>
</gene>
<dbReference type="Pfam" id="PF03747">
    <property type="entry name" value="ADP_ribosyl_GH"/>
    <property type="match status" value="1"/>
</dbReference>
<protein>
    <submittedName>
        <fullName evidence="1">ADP-ribosylglycohydrolase family protein</fullName>
    </submittedName>
</protein>
<dbReference type="SUPFAM" id="SSF101478">
    <property type="entry name" value="ADP-ribosylglycohydrolase"/>
    <property type="match status" value="1"/>
</dbReference>